<dbReference type="Proteomes" id="UP000318297">
    <property type="component" value="Unassembled WGS sequence"/>
</dbReference>
<dbReference type="EMBL" id="VIVQ01000001">
    <property type="protein sequence ID" value="TWE13081.1"/>
    <property type="molecule type" value="Genomic_DNA"/>
</dbReference>
<evidence type="ECO:0008006" key="4">
    <source>
        <dbReference type="Google" id="ProtNLM"/>
    </source>
</evidence>
<protein>
    <recommendedName>
        <fullName evidence="4">PrgI family protein</fullName>
    </recommendedName>
</protein>
<dbReference type="InterPro" id="IPR049978">
    <property type="entry name" value="SCO6880-like"/>
</dbReference>
<comment type="caution">
    <text evidence="2">The sequence shown here is derived from an EMBL/GenBank/DDBJ whole genome shotgun (WGS) entry which is preliminary data.</text>
</comment>
<name>A0A561EBV0_9MICO</name>
<proteinExistence type="predicted"/>
<dbReference type="AlphaFoldDB" id="A0A561EBV0"/>
<sequence>MADNTNPDRGLGPVKFSRLARRGLLLGLSLPQVIVLGVGAVAIIAALYTAGGKGLLFVFPVIGVCALLVWVPVAGHKLIEWVPLAGHWTVRALLGQTVYRRRVTKPRPAGTLALPGDAAALRQYLDPDTGVVMVHDPHRATLTALVEVTHPSFILLDPGEQQRRVAAWGRALSTVCRSGRIARLQVLERTVPDSGTGLEQWWATHGSDDGSWVARTYRELIERAGPTAERHVTTLSLSLDMKAAARAIRSAGHGMRGAAAVLRAEMRTLTTALRAADLTPGEWYTPGQLAVLLRSAYDPAVAATLERSELGRDLATAGPVAVEETWDRLRSDSAYHAVLWVSEWPRSQVYPGFLAPILLSSGVRRAFTLLCDPVRSDQAARDIRKKKTGYLSDATQRARIGQIEDAEQTAEYRDVLQQEADLIAGHGVLRYIGLIAISAPTTDELDAAVAAIEQAAIQASCETRHLVGQQAQAFTAAALPLCRGL</sequence>
<keyword evidence="1" id="KW-0472">Membrane</keyword>
<dbReference type="OrthoDB" id="3859571at2"/>
<gene>
    <name evidence="2" type="ORF">BKA23_1909</name>
</gene>
<feature type="transmembrane region" description="Helical" evidence="1">
    <location>
        <begin position="24"/>
        <end position="48"/>
    </location>
</feature>
<organism evidence="2 3">
    <name type="scientific">Rudaeicoccus suwonensis</name>
    <dbReference type="NCBI Taxonomy" id="657409"/>
    <lineage>
        <taxon>Bacteria</taxon>
        <taxon>Bacillati</taxon>
        <taxon>Actinomycetota</taxon>
        <taxon>Actinomycetes</taxon>
        <taxon>Micrococcales</taxon>
        <taxon>Dermacoccaceae</taxon>
        <taxon>Rudaeicoccus</taxon>
    </lineage>
</organism>
<evidence type="ECO:0000313" key="3">
    <source>
        <dbReference type="Proteomes" id="UP000318297"/>
    </source>
</evidence>
<dbReference type="RefSeq" id="WP_145227495.1">
    <property type="nucleotide sequence ID" value="NZ_VIVQ01000001.1"/>
</dbReference>
<accession>A0A561EBV0</accession>
<keyword evidence="3" id="KW-1185">Reference proteome</keyword>
<evidence type="ECO:0000256" key="1">
    <source>
        <dbReference type="SAM" id="Phobius"/>
    </source>
</evidence>
<keyword evidence="1" id="KW-0812">Transmembrane</keyword>
<dbReference type="NCBIfam" id="NF042935">
    <property type="entry name" value="SCO6880_fam"/>
    <property type="match status" value="1"/>
</dbReference>
<evidence type="ECO:0000313" key="2">
    <source>
        <dbReference type="EMBL" id="TWE13081.1"/>
    </source>
</evidence>
<reference evidence="2 3" key="1">
    <citation type="submission" date="2019-06" db="EMBL/GenBank/DDBJ databases">
        <title>Sequencing the genomes of 1000 actinobacteria strains.</title>
        <authorList>
            <person name="Klenk H.-P."/>
        </authorList>
    </citation>
    <scope>NUCLEOTIDE SEQUENCE [LARGE SCALE GENOMIC DNA]</scope>
    <source>
        <strain evidence="2 3">DSM 19560</strain>
    </source>
</reference>
<keyword evidence="1" id="KW-1133">Transmembrane helix</keyword>
<feature type="transmembrane region" description="Helical" evidence="1">
    <location>
        <begin position="54"/>
        <end position="73"/>
    </location>
</feature>